<name>A0A812N5A4_SYMPI</name>
<proteinExistence type="predicted"/>
<feature type="non-terminal residue" evidence="1">
    <location>
        <position position="144"/>
    </location>
</feature>
<protein>
    <submittedName>
        <fullName evidence="1">Uncharacterized protein</fullName>
    </submittedName>
</protein>
<evidence type="ECO:0000313" key="2">
    <source>
        <dbReference type="Proteomes" id="UP000649617"/>
    </source>
</evidence>
<keyword evidence="2" id="KW-1185">Reference proteome</keyword>
<evidence type="ECO:0000313" key="1">
    <source>
        <dbReference type="EMBL" id="CAE7272822.1"/>
    </source>
</evidence>
<accession>A0A812N5A4</accession>
<dbReference type="AlphaFoldDB" id="A0A812N5A4"/>
<reference evidence="1" key="1">
    <citation type="submission" date="2021-02" db="EMBL/GenBank/DDBJ databases">
        <authorList>
            <person name="Dougan E. K."/>
            <person name="Rhodes N."/>
            <person name="Thang M."/>
            <person name="Chan C."/>
        </authorList>
    </citation>
    <scope>NUCLEOTIDE SEQUENCE</scope>
</reference>
<dbReference type="Proteomes" id="UP000649617">
    <property type="component" value="Unassembled WGS sequence"/>
</dbReference>
<sequence length="144" mass="16113">VGGIKNPLKDRRGGWRLVEFLAMAATCRELVHQEELEVEQALADQHNCELATVRELHQVYNDMKEQETMVVKDFIVILDKLEVPRPSDKELATLLDVPLPAGTCLNPSRKINFATFLPAMLKVQGALDEQQGNGDFDDVDNADV</sequence>
<feature type="non-terminal residue" evidence="1">
    <location>
        <position position="1"/>
    </location>
</feature>
<dbReference type="OrthoDB" id="442901at2759"/>
<dbReference type="EMBL" id="CAJNIZ010008857">
    <property type="protein sequence ID" value="CAE7272822.1"/>
    <property type="molecule type" value="Genomic_DNA"/>
</dbReference>
<organism evidence="1 2">
    <name type="scientific">Symbiodinium pilosum</name>
    <name type="common">Dinoflagellate</name>
    <dbReference type="NCBI Taxonomy" id="2952"/>
    <lineage>
        <taxon>Eukaryota</taxon>
        <taxon>Sar</taxon>
        <taxon>Alveolata</taxon>
        <taxon>Dinophyceae</taxon>
        <taxon>Suessiales</taxon>
        <taxon>Symbiodiniaceae</taxon>
        <taxon>Symbiodinium</taxon>
    </lineage>
</organism>
<gene>
    <name evidence="1" type="ORF">SPIL2461_LOCUS6036</name>
</gene>
<comment type="caution">
    <text evidence="1">The sequence shown here is derived from an EMBL/GenBank/DDBJ whole genome shotgun (WGS) entry which is preliminary data.</text>
</comment>